<dbReference type="AlphaFoldDB" id="A0A0C2FII8"/>
<evidence type="ECO:0000313" key="2">
    <source>
        <dbReference type="Proteomes" id="UP000054047"/>
    </source>
</evidence>
<protein>
    <submittedName>
        <fullName evidence="1">Uncharacterized protein</fullName>
    </submittedName>
</protein>
<reference evidence="1 2" key="1">
    <citation type="submission" date="2013-12" db="EMBL/GenBank/DDBJ databases">
        <title>Draft genome of the parsitic nematode Ancylostoma duodenale.</title>
        <authorList>
            <person name="Mitreva M."/>
        </authorList>
    </citation>
    <scope>NUCLEOTIDE SEQUENCE [LARGE SCALE GENOMIC DNA]</scope>
    <source>
        <strain evidence="1 2">Zhejiang</strain>
    </source>
</reference>
<evidence type="ECO:0000313" key="1">
    <source>
        <dbReference type="EMBL" id="KIH46539.1"/>
    </source>
</evidence>
<proteinExistence type="predicted"/>
<name>A0A0C2FII8_9BILA</name>
<accession>A0A0C2FII8</accession>
<dbReference type="EMBL" id="KN769020">
    <property type="protein sequence ID" value="KIH46539.1"/>
    <property type="molecule type" value="Genomic_DNA"/>
</dbReference>
<organism evidence="1 2">
    <name type="scientific">Ancylostoma duodenale</name>
    <dbReference type="NCBI Taxonomy" id="51022"/>
    <lineage>
        <taxon>Eukaryota</taxon>
        <taxon>Metazoa</taxon>
        <taxon>Ecdysozoa</taxon>
        <taxon>Nematoda</taxon>
        <taxon>Chromadorea</taxon>
        <taxon>Rhabditida</taxon>
        <taxon>Rhabditina</taxon>
        <taxon>Rhabditomorpha</taxon>
        <taxon>Strongyloidea</taxon>
        <taxon>Ancylostomatidae</taxon>
        <taxon>Ancylostomatinae</taxon>
        <taxon>Ancylostoma</taxon>
    </lineage>
</organism>
<dbReference type="Proteomes" id="UP000054047">
    <property type="component" value="Unassembled WGS sequence"/>
</dbReference>
<sequence length="117" mass="13779">MVELTEERVVQYLRDNPSVLENYVTGPNVSSETFQKWIHRRNNWNHLRRDARKIFNGAWGVRILYELAQCCAQIANTDLCELFVQNEEGVFLVYKDKDSGEQQQIKCRKVGVFEQLI</sequence>
<gene>
    <name evidence="1" type="ORF">ANCDUO_23408</name>
</gene>
<dbReference type="OrthoDB" id="295473at2759"/>
<keyword evidence="2" id="KW-1185">Reference proteome</keyword>